<proteinExistence type="predicted"/>
<reference evidence="2" key="1">
    <citation type="submission" date="2022-03" db="EMBL/GenBank/DDBJ databases">
        <title>Description of Abyssus ytuae gen. nov., sp. nov., a novel member of the family Flavobacteriaceae isolated from the sediment of Mariana Trench.</title>
        <authorList>
            <person name="Zhang J."/>
            <person name="Xu X."/>
        </authorList>
    </citation>
    <scope>NUCLEOTIDE SEQUENCE</scope>
    <source>
        <strain evidence="2">MT3330</strain>
    </source>
</reference>
<gene>
    <name evidence="2" type="ORF">MQE35_11055</name>
</gene>
<evidence type="ECO:0000313" key="2">
    <source>
        <dbReference type="EMBL" id="UOB16275.1"/>
    </source>
</evidence>
<dbReference type="AlphaFoldDB" id="A0A9E6ZLC8"/>
<keyword evidence="3" id="KW-1185">Reference proteome</keyword>
<dbReference type="KEGG" id="fbm:MQE35_11055"/>
<dbReference type="EMBL" id="CP094358">
    <property type="protein sequence ID" value="UOB16275.1"/>
    <property type="molecule type" value="Genomic_DNA"/>
</dbReference>
<evidence type="ECO:0000256" key="1">
    <source>
        <dbReference type="SAM" id="Coils"/>
    </source>
</evidence>
<organism evidence="2 3">
    <name type="scientific">Abyssalbus ytuae</name>
    <dbReference type="NCBI Taxonomy" id="2926907"/>
    <lineage>
        <taxon>Bacteria</taxon>
        <taxon>Pseudomonadati</taxon>
        <taxon>Bacteroidota</taxon>
        <taxon>Flavobacteriia</taxon>
        <taxon>Flavobacteriales</taxon>
        <taxon>Flavobacteriaceae</taxon>
        <taxon>Abyssalbus</taxon>
    </lineage>
</organism>
<evidence type="ECO:0000313" key="3">
    <source>
        <dbReference type="Proteomes" id="UP000831290"/>
    </source>
</evidence>
<feature type="coiled-coil region" evidence="1">
    <location>
        <begin position="268"/>
        <end position="302"/>
    </location>
</feature>
<sequence>MKELFFMILFFISVLNTYAQNLYDELIHPDDMENGVYFQAGPGSNNTLNWTYRYGTKLTVKSSPYRNFEIMTSSYPYGELKIRQYDPGNTSWSSWRTVLTEDENGNIGIGTSNPASKLHVTGNITNTGQLLTYNPNNTDASIALSWQNDIARIRIGGIGDGASNGFHFQGVGDKSLLRIMGNGNIGIGTTTPDSKLTVAGNIHSQEVKVTVNAGADFVFDKDYNLPKLEEVQKFIKENGHLPEVPSASEMQENGIHLSEMNIKLLQKIEELTLYTIEQEEKIEILENRLLSQEETINQLKDEFNKE</sequence>
<dbReference type="RefSeq" id="WP_255841445.1">
    <property type="nucleotide sequence ID" value="NZ_CP094358.1"/>
</dbReference>
<protein>
    <submittedName>
        <fullName evidence="2">Tail fiber protein</fullName>
    </submittedName>
</protein>
<name>A0A9E6ZLC8_9FLAO</name>
<keyword evidence="1" id="KW-0175">Coiled coil</keyword>
<accession>A0A9E6ZLC8</accession>
<dbReference type="Proteomes" id="UP000831290">
    <property type="component" value="Chromosome"/>
</dbReference>